<feature type="compositionally biased region" description="Pro residues" evidence="12">
    <location>
        <begin position="142"/>
        <end position="156"/>
    </location>
</feature>
<feature type="domain" description="GATA-type" evidence="13">
    <location>
        <begin position="299"/>
        <end position="352"/>
    </location>
</feature>
<reference evidence="14 15" key="1">
    <citation type="submission" date="2020-06" db="EMBL/GenBank/DDBJ databases">
        <authorList>
            <consortium name="Wellcome Sanger Institute Data Sharing"/>
        </authorList>
    </citation>
    <scope>NUCLEOTIDE SEQUENCE [LARGE SCALE GENOMIC DNA]</scope>
</reference>
<gene>
    <name evidence="14" type="primary">GATA3</name>
</gene>
<dbReference type="InterPro" id="IPR000679">
    <property type="entry name" value="Znf_GATA"/>
</dbReference>
<feature type="region of interest" description="Disordered" evidence="12">
    <location>
        <begin position="114"/>
        <end position="168"/>
    </location>
</feature>
<dbReference type="GeneTree" id="ENSGT00940000159247"/>
<keyword evidence="10" id="KW-0539">Nucleus</keyword>
<keyword evidence="3" id="KW-0677">Repeat</keyword>
<comment type="subcellular location">
    <subcellularLocation>
        <location evidence="1">Nucleus</location>
    </subcellularLocation>
</comment>
<dbReference type="GO" id="GO:0030856">
    <property type="term" value="P:regulation of epithelial cell differentiation"/>
    <property type="evidence" value="ECO:0007669"/>
    <property type="project" value="TreeGrafter"/>
</dbReference>
<evidence type="ECO:0000256" key="6">
    <source>
        <dbReference type="ARBA" id="ARBA00023015"/>
    </source>
</evidence>
<dbReference type="InterPro" id="IPR016374">
    <property type="entry name" value="TF_GATA-2/3"/>
</dbReference>
<dbReference type="GO" id="GO:0008270">
    <property type="term" value="F:zinc ion binding"/>
    <property type="evidence" value="ECO:0007669"/>
    <property type="project" value="UniProtKB-KW"/>
</dbReference>
<feature type="compositionally biased region" description="Low complexity" evidence="12">
    <location>
        <begin position="379"/>
        <end position="391"/>
    </location>
</feature>
<reference evidence="14" key="2">
    <citation type="submission" date="2025-05" db="UniProtKB">
        <authorList>
            <consortium name="Ensembl"/>
        </authorList>
    </citation>
    <scope>IDENTIFICATION</scope>
</reference>
<feature type="zinc finger region" description="GATA-type 1" evidence="11">
    <location>
        <begin position="251"/>
        <end position="275"/>
    </location>
</feature>
<accession>A0A8C4CNV0</accession>
<dbReference type="AlphaFoldDB" id="A0A8C4CNV0"/>
<evidence type="ECO:0000313" key="14">
    <source>
        <dbReference type="Ensembl" id="ENSDCDP00010051802.1"/>
    </source>
</evidence>
<dbReference type="GO" id="GO:0002520">
    <property type="term" value="P:immune system development"/>
    <property type="evidence" value="ECO:0007669"/>
    <property type="project" value="TreeGrafter"/>
</dbReference>
<dbReference type="FunFam" id="3.30.50.10:FF:000001">
    <property type="entry name" value="GATA transcription factor (GATAd)"/>
    <property type="match status" value="1"/>
</dbReference>
<keyword evidence="5 11" id="KW-0862">Zinc</keyword>
<dbReference type="InterPro" id="IPR013088">
    <property type="entry name" value="Znf_NHR/GATA"/>
</dbReference>
<dbReference type="SUPFAM" id="SSF57716">
    <property type="entry name" value="Glucocorticoid receptor-like (DNA-binding domain)"/>
    <property type="match status" value="2"/>
</dbReference>
<evidence type="ECO:0000256" key="4">
    <source>
        <dbReference type="ARBA" id="ARBA00022771"/>
    </source>
</evidence>
<feature type="compositionally biased region" description="Low complexity" evidence="12">
    <location>
        <begin position="122"/>
        <end position="138"/>
    </location>
</feature>
<dbReference type="PRINTS" id="PR00619">
    <property type="entry name" value="GATAZNFINGER"/>
</dbReference>
<name>A0A8C4CNV0_9TELE</name>
<evidence type="ECO:0000256" key="11">
    <source>
        <dbReference type="PIRSR" id="PIRSR003027-1"/>
    </source>
</evidence>
<protein>
    <recommendedName>
        <fullName evidence="13">GATA-type domain-containing protein</fullName>
    </recommendedName>
</protein>
<dbReference type="GO" id="GO:0000122">
    <property type="term" value="P:negative regulation of transcription by RNA polymerase II"/>
    <property type="evidence" value="ECO:0007669"/>
    <property type="project" value="TreeGrafter"/>
</dbReference>
<evidence type="ECO:0000256" key="10">
    <source>
        <dbReference type="ARBA" id="ARBA00023242"/>
    </source>
</evidence>
<dbReference type="PIRSF" id="PIRSF003027">
    <property type="entry name" value="TF_GATA-1/2/3"/>
    <property type="match status" value="1"/>
</dbReference>
<keyword evidence="6" id="KW-0805">Transcription regulation</keyword>
<evidence type="ECO:0000256" key="8">
    <source>
        <dbReference type="ARBA" id="ARBA00023159"/>
    </source>
</evidence>
<keyword evidence="4 11" id="KW-0863">Zinc-finger</keyword>
<dbReference type="Pfam" id="PF00320">
    <property type="entry name" value="GATA"/>
    <property type="match status" value="2"/>
</dbReference>
<feature type="zinc finger region" description="GATA-type 2" evidence="11">
    <location>
        <begin position="305"/>
        <end position="329"/>
    </location>
</feature>
<dbReference type="Ensembl" id="ENSDCDT00010062271.1">
    <property type="protein sequence ID" value="ENSDCDP00010051802.1"/>
    <property type="gene ID" value="ENSDCDG00010030432.1"/>
</dbReference>
<proteinExistence type="predicted"/>
<evidence type="ECO:0000256" key="5">
    <source>
        <dbReference type="ARBA" id="ARBA00022833"/>
    </source>
</evidence>
<dbReference type="PROSITE" id="PS50114">
    <property type="entry name" value="GATA_ZN_FINGER_2"/>
    <property type="match status" value="2"/>
</dbReference>
<feature type="compositionally biased region" description="Basic and acidic residues" evidence="12">
    <location>
        <begin position="366"/>
        <end position="378"/>
    </location>
</feature>
<dbReference type="GO" id="GO:0000978">
    <property type="term" value="F:RNA polymerase II cis-regulatory region sequence-specific DNA binding"/>
    <property type="evidence" value="ECO:0007669"/>
    <property type="project" value="TreeGrafter"/>
</dbReference>
<dbReference type="CDD" id="cd00202">
    <property type="entry name" value="ZnF_GATA"/>
    <property type="match status" value="2"/>
</dbReference>
<feature type="domain" description="GATA-type" evidence="13">
    <location>
        <begin position="245"/>
        <end position="299"/>
    </location>
</feature>
<dbReference type="Ensembl" id="ENSDCDT00010062266.1">
    <property type="protein sequence ID" value="ENSDCDP00010051797.1"/>
    <property type="gene ID" value="ENSDCDG00010030432.1"/>
</dbReference>
<evidence type="ECO:0000256" key="7">
    <source>
        <dbReference type="ARBA" id="ARBA00023125"/>
    </source>
</evidence>
<evidence type="ECO:0000313" key="15">
    <source>
        <dbReference type="Proteomes" id="UP000694580"/>
    </source>
</evidence>
<evidence type="ECO:0000256" key="9">
    <source>
        <dbReference type="ARBA" id="ARBA00023163"/>
    </source>
</evidence>
<dbReference type="GO" id="GO:0005634">
    <property type="term" value="C:nucleus"/>
    <property type="evidence" value="ECO:0007669"/>
    <property type="project" value="UniProtKB-SubCell"/>
</dbReference>
<dbReference type="PROSITE" id="PS00344">
    <property type="entry name" value="GATA_ZN_FINGER_1"/>
    <property type="match status" value="2"/>
</dbReference>
<dbReference type="FunFam" id="3.30.50.10:FF:000032">
    <property type="entry name" value="Transcription factor GATA-3"/>
    <property type="match status" value="1"/>
</dbReference>
<dbReference type="PANTHER" id="PTHR10071">
    <property type="entry name" value="TRANSCRIPTION FACTOR GATA FAMILY MEMBER"/>
    <property type="match status" value="1"/>
</dbReference>
<dbReference type="GO" id="GO:0048568">
    <property type="term" value="P:embryonic organ development"/>
    <property type="evidence" value="ECO:0007669"/>
    <property type="project" value="TreeGrafter"/>
</dbReference>
<evidence type="ECO:0000256" key="12">
    <source>
        <dbReference type="SAM" id="MobiDB-lite"/>
    </source>
</evidence>
<dbReference type="GO" id="GO:0045944">
    <property type="term" value="P:positive regulation of transcription by RNA polymerase II"/>
    <property type="evidence" value="ECO:0007669"/>
    <property type="project" value="TreeGrafter"/>
</dbReference>
<sequence>MEVSYPHTAIINGQHPDSHPGYGHAYMDHTQYPLAEDVDVLFNIESQHNSSLYGNPVRAVQRYPPPPHSGQVCRPSLLHGSLPWLDGSKGIGPHHSTSPWNLSPFPKTPLHHGSPGALSVYPPASSSSLSASHPSPHLFTFPPTPPKDVSPDPSLPTPGSSAAGRPEEKECIKYQVSLADGMKLESAHGRGMASVGAGASSAHHPIASYPSYVSDYTTGLFPPSSLIGGSTSSYGSKTRPKARSCSEGRECVNCGATSTPLWRRDGTGHYLCNACGLYHKMNGQNRPLIKPKRRLSAARRAGTSCANCQTTTTTLWRRNANGDPVCNACGLYYKLHNINRPLTMKKEGIQTRNRKMSSKSKKSKKSHDSMDDFSKSLMEKSSSFSPTALSPPQCPPSPLLSLPGHMLTTPTPMHPSSSLPFAPHHPSSMVTRHGLGIPGTLTGDEGPPSKSSAHQR</sequence>
<organism evidence="14 15">
    <name type="scientific">Denticeps clupeoides</name>
    <name type="common">denticle herring</name>
    <dbReference type="NCBI Taxonomy" id="299321"/>
    <lineage>
        <taxon>Eukaryota</taxon>
        <taxon>Metazoa</taxon>
        <taxon>Chordata</taxon>
        <taxon>Craniata</taxon>
        <taxon>Vertebrata</taxon>
        <taxon>Euteleostomi</taxon>
        <taxon>Actinopterygii</taxon>
        <taxon>Neopterygii</taxon>
        <taxon>Teleostei</taxon>
        <taxon>Clupei</taxon>
        <taxon>Clupeiformes</taxon>
        <taxon>Denticipitoidei</taxon>
        <taxon>Denticipitidae</taxon>
        <taxon>Denticeps</taxon>
    </lineage>
</organism>
<keyword evidence="9" id="KW-0804">Transcription</keyword>
<dbReference type="Proteomes" id="UP000694580">
    <property type="component" value="Chromosome 15"/>
</dbReference>
<evidence type="ECO:0000256" key="3">
    <source>
        <dbReference type="ARBA" id="ARBA00022737"/>
    </source>
</evidence>
<dbReference type="GO" id="GO:0045165">
    <property type="term" value="P:cell fate commitment"/>
    <property type="evidence" value="ECO:0007669"/>
    <property type="project" value="TreeGrafter"/>
</dbReference>
<keyword evidence="15" id="KW-1185">Reference proteome</keyword>
<dbReference type="PANTHER" id="PTHR10071:SF106">
    <property type="entry name" value="TRANS-ACTING T-CELL-SPECIFIC TRANSCRIPTION FACTOR GATA-3"/>
    <property type="match status" value="1"/>
</dbReference>
<dbReference type="SMART" id="SM00401">
    <property type="entry name" value="ZnF_GATA"/>
    <property type="match status" value="2"/>
</dbReference>
<dbReference type="GO" id="GO:0000981">
    <property type="term" value="F:DNA-binding transcription factor activity, RNA polymerase II-specific"/>
    <property type="evidence" value="ECO:0007669"/>
    <property type="project" value="InterPro"/>
</dbReference>
<dbReference type="Gene3D" id="3.30.50.10">
    <property type="entry name" value="Erythroid Transcription Factor GATA-1, subunit A"/>
    <property type="match status" value="2"/>
</dbReference>
<feature type="region of interest" description="Disordered" evidence="12">
    <location>
        <begin position="344"/>
        <end position="456"/>
    </location>
</feature>
<keyword evidence="2 11" id="KW-0479">Metal-binding</keyword>
<keyword evidence="8" id="KW-0010">Activator</keyword>
<feature type="compositionally biased region" description="Basic residues" evidence="12">
    <location>
        <begin position="352"/>
        <end position="365"/>
    </location>
</feature>
<evidence type="ECO:0000259" key="13">
    <source>
        <dbReference type="PROSITE" id="PS50114"/>
    </source>
</evidence>
<evidence type="ECO:0000256" key="1">
    <source>
        <dbReference type="ARBA" id="ARBA00004123"/>
    </source>
</evidence>
<dbReference type="InterPro" id="IPR039355">
    <property type="entry name" value="Transcription_factor_GATA"/>
</dbReference>
<feature type="compositionally biased region" description="Polar residues" evidence="12">
    <location>
        <begin position="408"/>
        <end position="419"/>
    </location>
</feature>
<evidence type="ECO:0000256" key="2">
    <source>
        <dbReference type="ARBA" id="ARBA00022723"/>
    </source>
</evidence>
<keyword evidence="7" id="KW-0238">DNA-binding</keyword>